<comment type="caution">
    <text evidence="2">The sequence shown here is derived from an EMBL/GenBank/DDBJ whole genome shotgun (WGS) entry which is preliminary data.</text>
</comment>
<name>A0ABQ5I237_9ASTR</name>
<evidence type="ECO:0000313" key="3">
    <source>
        <dbReference type="Proteomes" id="UP001151760"/>
    </source>
</evidence>
<feature type="region of interest" description="Disordered" evidence="1">
    <location>
        <begin position="1"/>
        <end position="43"/>
    </location>
</feature>
<dbReference type="Proteomes" id="UP001151760">
    <property type="component" value="Unassembled WGS sequence"/>
</dbReference>
<dbReference type="EMBL" id="BQNB010020264">
    <property type="protein sequence ID" value="GJT94108.1"/>
    <property type="molecule type" value="Genomic_DNA"/>
</dbReference>
<organism evidence="2 3">
    <name type="scientific">Tanacetum coccineum</name>
    <dbReference type="NCBI Taxonomy" id="301880"/>
    <lineage>
        <taxon>Eukaryota</taxon>
        <taxon>Viridiplantae</taxon>
        <taxon>Streptophyta</taxon>
        <taxon>Embryophyta</taxon>
        <taxon>Tracheophyta</taxon>
        <taxon>Spermatophyta</taxon>
        <taxon>Magnoliopsida</taxon>
        <taxon>eudicotyledons</taxon>
        <taxon>Gunneridae</taxon>
        <taxon>Pentapetalae</taxon>
        <taxon>asterids</taxon>
        <taxon>campanulids</taxon>
        <taxon>Asterales</taxon>
        <taxon>Asteraceae</taxon>
        <taxon>Asteroideae</taxon>
        <taxon>Anthemideae</taxon>
        <taxon>Anthemidinae</taxon>
        <taxon>Tanacetum</taxon>
    </lineage>
</organism>
<reference evidence="2" key="2">
    <citation type="submission" date="2022-01" db="EMBL/GenBank/DDBJ databases">
        <authorList>
            <person name="Yamashiro T."/>
            <person name="Shiraishi A."/>
            <person name="Satake H."/>
            <person name="Nakayama K."/>
        </authorList>
    </citation>
    <scope>NUCLEOTIDE SEQUENCE</scope>
</reference>
<accession>A0ABQ5I237</accession>
<reference evidence="2" key="1">
    <citation type="journal article" date="2022" name="Int. J. Mol. Sci.">
        <title>Draft Genome of Tanacetum Coccineum: Genomic Comparison of Closely Related Tanacetum-Family Plants.</title>
        <authorList>
            <person name="Yamashiro T."/>
            <person name="Shiraishi A."/>
            <person name="Nakayama K."/>
            <person name="Satake H."/>
        </authorList>
    </citation>
    <scope>NUCLEOTIDE SEQUENCE</scope>
</reference>
<sequence>MDPSMFYSATQLFLSPSSTGKPKRRKRTAKKHAPKPLLDMDDQPFIKLDSDSESDSNLVPWAAIAAWEVLSTPLEQLLLLVVHGSCCWFNVPTGSSVVPADRLIFLLERGVSESAGVYVSSLHSQHICSYAHMLVKCFAAVPSQVSILKAKIYLET</sequence>
<feature type="compositionally biased region" description="Basic residues" evidence="1">
    <location>
        <begin position="21"/>
        <end position="34"/>
    </location>
</feature>
<protein>
    <submittedName>
        <fullName evidence="2">Uncharacterized protein</fullName>
    </submittedName>
</protein>
<evidence type="ECO:0000313" key="2">
    <source>
        <dbReference type="EMBL" id="GJT94108.1"/>
    </source>
</evidence>
<gene>
    <name evidence="2" type="ORF">Tco_1082953</name>
</gene>
<keyword evidence="3" id="KW-1185">Reference proteome</keyword>
<evidence type="ECO:0000256" key="1">
    <source>
        <dbReference type="SAM" id="MobiDB-lite"/>
    </source>
</evidence>
<feature type="compositionally biased region" description="Polar residues" evidence="1">
    <location>
        <begin position="7"/>
        <end position="20"/>
    </location>
</feature>
<proteinExistence type="predicted"/>